<comment type="caution">
    <text evidence="1">The sequence shown here is derived from an EMBL/GenBank/DDBJ whole genome shotgun (WGS) entry which is preliminary data.</text>
</comment>
<organism evidence="1 2">
    <name type="scientific">Caerostris extrusa</name>
    <name type="common">Bark spider</name>
    <name type="synonym">Caerostris bankana</name>
    <dbReference type="NCBI Taxonomy" id="172846"/>
    <lineage>
        <taxon>Eukaryota</taxon>
        <taxon>Metazoa</taxon>
        <taxon>Ecdysozoa</taxon>
        <taxon>Arthropoda</taxon>
        <taxon>Chelicerata</taxon>
        <taxon>Arachnida</taxon>
        <taxon>Araneae</taxon>
        <taxon>Araneomorphae</taxon>
        <taxon>Entelegynae</taxon>
        <taxon>Araneoidea</taxon>
        <taxon>Araneidae</taxon>
        <taxon>Caerostris</taxon>
    </lineage>
</organism>
<dbReference type="Proteomes" id="UP001054945">
    <property type="component" value="Unassembled WGS sequence"/>
</dbReference>
<proteinExistence type="predicted"/>
<evidence type="ECO:0000313" key="2">
    <source>
        <dbReference type="Proteomes" id="UP001054945"/>
    </source>
</evidence>
<name>A0AAV4MTT0_CAEEX</name>
<accession>A0AAV4MTT0</accession>
<reference evidence="1 2" key="1">
    <citation type="submission" date="2021-06" db="EMBL/GenBank/DDBJ databases">
        <title>Caerostris extrusa draft genome.</title>
        <authorList>
            <person name="Kono N."/>
            <person name="Arakawa K."/>
        </authorList>
    </citation>
    <scope>NUCLEOTIDE SEQUENCE [LARGE SCALE GENOMIC DNA]</scope>
</reference>
<protein>
    <submittedName>
        <fullName evidence="1">Uncharacterized protein</fullName>
    </submittedName>
</protein>
<gene>
    <name evidence="1" type="ORF">CEXT_454871</name>
</gene>
<keyword evidence="2" id="KW-1185">Reference proteome</keyword>
<dbReference type="AlphaFoldDB" id="A0AAV4MTT0"/>
<sequence>MNFHLFIPFLRDPKRERSQQPAALRITQRAKMHTVAVEEESLVSPEKKSFRKPFPKFDAQMNLLTRKLQDSGESREKVIKGVDL</sequence>
<evidence type="ECO:0000313" key="1">
    <source>
        <dbReference type="EMBL" id="GIX75819.1"/>
    </source>
</evidence>
<dbReference type="EMBL" id="BPLR01002624">
    <property type="protein sequence ID" value="GIX75819.1"/>
    <property type="molecule type" value="Genomic_DNA"/>
</dbReference>